<name>A0A6A7B7M9_9PLEO</name>
<dbReference type="OrthoDB" id="5236983at2759"/>
<dbReference type="Proteomes" id="UP000799423">
    <property type="component" value="Unassembled WGS sequence"/>
</dbReference>
<evidence type="ECO:0000313" key="3">
    <source>
        <dbReference type="EMBL" id="KAF2851471.1"/>
    </source>
</evidence>
<protein>
    <submittedName>
        <fullName evidence="3">Uncharacterized protein</fullName>
    </submittedName>
</protein>
<dbReference type="GO" id="GO:0006950">
    <property type="term" value="P:response to stress"/>
    <property type="evidence" value="ECO:0007669"/>
    <property type="project" value="UniProtKB-ARBA"/>
</dbReference>
<organism evidence="3 4">
    <name type="scientific">Plenodomus tracheiphilus IPT5</name>
    <dbReference type="NCBI Taxonomy" id="1408161"/>
    <lineage>
        <taxon>Eukaryota</taxon>
        <taxon>Fungi</taxon>
        <taxon>Dikarya</taxon>
        <taxon>Ascomycota</taxon>
        <taxon>Pezizomycotina</taxon>
        <taxon>Dothideomycetes</taxon>
        <taxon>Pleosporomycetidae</taxon>
        <taxon>Pleosporales</taxon>
        <taxon>Pleosporineae</taxon>
        <taxon>Leptosphaeriaceae</taxon>
        <taxon>Plenodomus</taxon>
    </lineage>
</organism>
<keyword evidence="1" id="KW-0175">Coiled coil</keyword>
<dbReference type="EMBL" id="MU006302">
    <property type="protein sequence ID" value="KAF2851471.1"/>
    <property type="molecule type" value="Genomic_DNA"/>
</dbReference>
<proteinExistence type="predicted"/>
<feature type="compositionally biased region" description="Basic and acidic residues" evidence="2">
    <location>
        <begin position="630"/>
        <end position="650"/>
    </location>
</feature>
<accession>A0A6A7B7M9</accession>
<gene>
    <name evidence="3" type="ORF">T440DRAFT_528720</name>
</gene>
<keyword evidence="4" id="KW-1185">Reference proteome</keyword>
<sequence length="677" mass="77124">MFGTTDQLAINNNRIFSAIPPVRAQSYLSDIELDLYLAHAVLEHPPRPSAAILKLQDPALKCDKNLEWNIDWAVAFIIEHLATTKAADALRAIRKRAADLESAGLLQDIPYRIFNKLDEVLFAGHLRNAVYLGISNLGLDISGTTFTHGWGPDREIKRISIIINSNTLEYGKARDIVAALIHHMIHAYFLVACGPQIEDEVPYGRLGHDVHFGKILLAIKKLSATHGEELTALKFSYRSLRPRYFADDIYAPYNRFFAGRKEGEVCEPMFDQHASVRSTEVYIYNDRRNELALEHRARLLPSAKSVEFIFNDKFVQVESKKIDDLVKIRKAFERVESRYLKIDKSASEATFLPFLEFVHMQSYRPDTTPFAALSAGFGMGRRGPPIIKPGSSSTDAPLLADVEFTRFASLMEFDECRQYALGRMNAYGITYEDPVTILRAIYHGHEPDPELKAWTRKFLVHAPITVLSGYDLHTTEPPNLLKLEQESGLYRARFLDAMDCSGALENDVNKARAELKALGWYNWTPLLHSSTEFLVAAPSRTYPHATLTLGRARSPPPLTDGCMSPLHALSSLHSSLLSLSTTDIERLREYERLLELEKSRERERSEAKEKSRDLELMRLQVLELERDADRTWEREKKKTRESREREREAHAQTYTMAYLEKFFGRKKGGFVEDDSDG</sequence>
<feature type="coiled-coil region" evidence="1">
    <location>
        <begin position="590"/>
        <end position="627"/>
    </location>
</feature>
<reference evidence="3" key="1">
    <citation type="submission" date="2020-01" db="EMBL/GenBank/DDBJ databases">
        <authorList>
            <consortium name="DOE Joint Genome Institute"/>
            <person name="Haridas S."/>
            <person name="Albert R."/>
            <person name="Binder M."/>
            <person name="Bloem J."/>
            <person name="Labutti K."/>
            <person name="Salamov A."/>
            <person name="Andreopoulos B."/>
            <person name="Baker S.E."/>
            <person name="Barry K."/>
            <person name="Bills G."/>
            <person name="Bluhm B.H."/>
            <person name="Cannon C."/>
            <person name="Castanera R."/>
            <person name="Culley D.E."/>
            <person name="Daum C."/>
            <person name="Ezra D."/>
            <person name="Gonzalez J.B."/>
            <person name="Henrissat B."/>
            <person name="Kuo A."/>
            <person name="Liang C."/>
            <person name="Lipzen A."/>
            <person name="Lutzoni F."/>
            <person name="Magnuson J."/>
            <person name="Mondo S."/>
            <person name="Nolan M."/>
            <person name="Ohm R."/>
            <person name="Pangilinan J."/>
            <person name="Park H.-J."/>
            <person name="Ramirez L."/>
            <person name="Alfaro M."/>
            <person name="Sun H."/>
            <person name="Tritt A."/>
            <person name="Yoshinaga Y."/>
            <person name="Zwiers L.-H."/>
            <person name="Turgeon B.G."/>
            <person name="Goodwin S.B."/>
            <person name="Spatafora J.W."/>
            <person name="Crous P.W."/>
            <person name="Grigoriev I.V."/>
        </authorList>
    </citation>
    <scope>NUCLEOTIDE SEQUENCE</scope>
    <source>
        <strain evidence="3">IPT5</strain>
    </source>
</reference>
<evidence type="ECO:0000313" key="4">
    <source>
        <dbReference type="Proteomes" id="UP000799423"/>
    </source>
</evidence>
<dbReference type="AlphaFoldDB" id="A0A6A7B7M9"/>
<feature type="region of interest" description="Disordered" evidence="2">
    <location>
        <begin position="630"/>
        <end position="651"/>
    </location>
</feature>
<evidence type="ECO:0000256" key="1">
    <source>
        <dbReference type="SAM" id="Coils"/>
    </source>
</evidence>
<evidence type="ECO:0000256" key="2">
    <source>
        <dbReference type="SAM" id="MobiDB-lite"/>
    </source>
</evidence>